<dbReference type="EMBL" id="WMEQ01000001">
    <property type="protein sequence ID" value="MYL32470.1"/>
    <property type="molecule type" value="Genomic_DNA"/>
</dbReference>
<gene>
    <name evidence="1" type="ORF">GLW05_02470</name>
</gene>
<dbReference type="SUPFAM" id="SSF53187">
    <property type="entry name" value="Zn-dependent exopeptidases"/>
    <property type="match status" value="1"/>
</dbReference>
<dbReference type="Gene3D" id="3.40.630.40">
    <property type="entry name" value="Zn-dependent exopeptidases"/>
    <property type="match status" value="1"/>
</dbReference>
<proteinExistence type="predicted"/>
<dbReference type="OrthoDB" id="9763643at2"/>
<evidence type="ECO:0000313" key="2">
    <source>
        <dbReference type="Proteomes" id="UP000468638"/>
    </source>
</evidence>
<dbReference type="Proteomes" id="UP000468638">
    <property type="component" value="Unassembled WGS sequence"/>
</dbReference>
<dbReference type="AlphaFoldDB" id="A0A6I4ZWZ3"/>
<sequence length="46" mass="4936">MSAILIEVFFVGNEKDLQLLNNNSFINEVSEAIAKSAASPLGLQAQ</sequence>
<comment type="caution">
    <text evidence="1">The sequence shown here is derived from an EMBL/GenBank/DDBJ whole genome shotgun (WGS) entry which is preliminary data.</text>
</comment>
<reference evidence="1 2" key="1">
    <citation type="submission" date="2019-11" db="EMBL/GenBank/DDBJ databases">
        <title>Genome sequences of 17 halophilic strains isolated from different environments.</title>
        <authorList>
            <person name="Furrow R.E."/>
        </authorList>
    </citation>
    <scope>NUCLEOTIDE SEQUENCE [LARGE SCALE GENOMIC DNA]</scope>
    <source>
        <strain evidence="1 2">22514_16_FS</strain>
    </source>
</reference>
<organism evidence="1 2">
    <name type="scientific">Pontibacillus yanchengensis</name>
    <dbReference type="NCBI Taxonomy" id="462910"/>
    <lineage>
        <taxon>Bacteria</taxon>
        <taxon>Bacillati</taxon>
        <taxon>Bacillota</taxon>
        <taxon>Bacilli</taxon>
        <taxon>Bacillales</taxon>
        <taxon>Bacillaceae</taxon>
        <taxon>Pontibacillus</taxon>
    </lineage>
</organism>
<name>A0A6I4ZWZ3_9BACI</name>
<evidence type="ECO:0000313" key="1">
    <source>
        <dbReference type="EMBL" id="MYL32470.1"/>
    </source>
</evidence>
<protein>
    <submittedName>
        <fullName evidence="1">Uncharacterized protein</fullName>
    </submittedName>
</protein>
<accession>A0A6I4ZWZ3</accession>